<dbReference type="PANTHER" id="PTHR22792">
    <property type="entry name" value="LUPUS LA PROTEIN-RELATED"/>
    <property type="match status" value="1"/>
</dbReference>
<dbReference type="Pfam" id="PF05383">
    <property type="entry name" value="La"/>
    <property type="match status" value="1"/>
</dbReference>
<feature type="compositionally biased region" description="Basic and acidic residues" evidence="3">
    <location>
        <begin position="272"/>
        <end position="292"/>
    </location>
</feature>
<dbReference type="Gene3D" id="1.10.10.10">
    <property type="entry name" value="Winged helix-like DNA-binding domain superfamily/Winged helix DNA-binding domain"/>
    <property type="match status" value="1"/>
</dbReference>
<feature type="compositionally biased region" description="Low complexity" evidence="3">
    <location>
        <begin position="56"/>
        <end position="67"/>
    </location>
</feature>
<dbReference type="InterPro" id="IPR006630">
    <property type="entry name" value="La_HTH"/>
</dbReference>
<dbReference type="OrthoDB" id="340227at2759"/>
<dbReference type="InterPro" id="IPR045180">
    <property type="entry name" value="La_dom_prot"/>
</dbReference>
<feature type="compositionally biased region" description="Polar residues" evidence="3">
    <location>
        <begin position="137"/>
        <end position="155"/>
    </location>
</feature>
<dbReference type="GO" id="GO:0005737">
    <property type="term" value="C:cytoplasm"/>
    <property type="evidence" value="ECO:0007669"/>
    <property type="project" value="UniProtKB-ARBA"/>
</dbReference>
<keyword evidence="1 2" id="KW-0694">RNA-binding</keyword>
<feature type="compositionally biased region" description="Polar residues" evidence="3">
    <location>
        <begin position="185"/>
        <end position="201"/>
    </location>
</feature>
<dbReference type="CDD" id="cd07323">
    <property type="entry name" value="LAM"/>
    <property type="match status" value="1"/>
</dbReference>
<evidence type="ECO:0000256" key="1">
    <source>
        <dbReference type="ARBA" id="ARBA00022884"/>
    </source>
</evidence>
<evidence type="ECO:0000313" key="5">
    <source>
        <dbReference type="EMBL" id="PIN09506.1"/>
    </source>
</evidence>
<evidence type="ECO:0000313" key="6">
    <source>
        <dbReference type="Proteomes" id="UP000231279"/>
    </source>
</evidence>
<feature type="compositionally biased region" description="Low complexity" evidence="3">
    <location>
        <begin position="25"/>
        <end position="39"/>
    </location>
</feature>
<organism evidence="5 6">
    <name type="scientific">Handroanthus impetiginosus</name>
    <dbReference type="NCBI Taxonomy" id="429701"/>
    <lineage>
        <taxon>Eukaryota</taxon>
        <taxon>Viridiplantae</taxon>
        <taxon>Streptophyta</taxon>
        <taxon>Embryophyta</taxon>
        <taxon>Tracheophyta</taxon>
        <taxon>Spermatophyta</taxon>
        <taxon>Magnoliopsida</taxon>
        <taxon>eudicotyledons</taxon>
        <taxon>Gunneridae</taxon>
        <taxon>Pentapetalae</taxon>
        <taxon>asterids</taxon>
        <taxon>lamiids</taxon>
        <taxon>Lamiales</taxon>
        <taxon>Bignoniaceae</taxon>
        <taxon>Crescentiina</taxon>
        <taxon>Tabebuia alliance</taxon>
        <taxon>Handroanthus</taxon>
    </lineage>
</organism>
<feature type="compositionally biased region" description="Low complexity" evidence="3">
    <location>
        <begin position="157"/>
        <end position="169"/>
    </location>
</feature>
<feature type="compositionally biased region" description="Low complexity" evidence="3">
    <location>
        <begin position="242"/>
        <end position="256"/>
    </location>
</feature>
<dbReference type="InterPro" id="IPR036390">
    <property type="entry name" value="WH_DNA-bd_sf"/>
</dbReference>
<evidence type="ECO:0000256" key="3">
    <source>
        <dbReference type="SAM" id="MobiDB-lite"/>
    </source>
</evidence>
<accession>A0A2G9GW39</accession>
<feature type="compositionally biased region" description="Basic and acidic residues" evidence="3">
    <location>
        <begin position="224"/>
        <end position="233"/>
    </location>
</feature>
<dbReference type="SUPFAM" id="SSF46785">
    <property type="entry name" value="Winged helix' DNA-binding domain"/>
    <property type="match status" value="1"/>
</dbReference>
<sequence length="465" mass="50021">MATASNSSSAPIQARNSHRSRQSRRSSAARSIPSTADSSPPSPSLSGIVDQEQFVTSSDSFPSSSSFAEDDSTADSQLESSDNGGAAKKPAWNKPSNGATAEVSAVMGADSWPALSESARASPKSSSTNSLKSLPPGSNSVSQEMSVGSLSSPKEANTIISTPNSSSNNVAPIRQRSMKRGGGNSNHSNTPANSSLSQALPTQGAVVETPSSHAGKSSGYIGESSRDNTKDAGQRGGSHSGNEQQSQRSSFRRNNSGPQSRGDGSYHHNHGGRRDQDRGKQDWGNPHRRESHAPQQRVGSRPFLRGPPPPPNAAFAHPLAPPVGVRPFATPMVYTEVPSHLYYVPGVLPDSFRPMHMVPIPPAYYPMPDPHLPSKIVNQIDYYFSDENLVKDTFLRQNMDNEGWVPIKLIAGFKKVMQLTDNIQLILHAIQGSNVVEIQGDKVRRRIDWPKWIMPPMTSSQSINM</sequence>
<proteinExistence type="predicted"/>
<feature type="compositionally biased region" description="Low complexity" evidence="3">
    <location>
        <begin position="116"/>
        <end position="136"/>
    </location>
</feature>
<dbReference type="PROSITE" id="PS50961">
    <property type="entry name" value="HTH_LA"/>
    <property type="match status" value="1"/>
</dbReference>
<dbReference type="Proteomes" id="UP000231279">
    <property type="component" value="Unassembled WGS sequence"/>
</dbReference>
<name>A0A2G9GW39_9LAMI</name>
<feature type="region of interest" description="Disordered" evidence="3">
    <location>
        <begin position="1"/>
        <end position="315"/>
    </location>
</feature>
<evidence type="ECO:0000259" key="4">
    <source>
        <dbReference type="PROSITE" id="PS50961"/>
    </source>
</evidence>
<feature type="domain" description="HTH La-type RNA-binding" evidence="4">
    <location>
        <begin position="366"/>
        <end position="455"/>
    </location>
</feature>
<dbReference type="SMART" id="SM00715">
    <property type="entry name" value="LA"/>
    <property type="match status" value="1"/>
</dbReference>
<dbReference type="EMBL" id="NKXS01003525">
    <property type="protein sequence ID" value="PIN09506.1"/>
    <property type="molecule type" value="Genomic_DNA"/>
</dbReference>
<evidence type="ECO:0000256" key="2">
    <source>
        <dbReference type="PROSITE-ProRule" id="PRU00332"/>
    </source>
</evidence>
<dbReference type="STRING" id="429701.A0A2G9GW39"/>
<comment type="caution">
    <text evidence="5">The sequence shown here is derived from an EMBL/GenBank/DDBJ whole genome shotgun (WGS) entry which is preliminary data.</text>
</comment>
<dbReference type="FunFam" id="1.10.10.10:FF:000131">
    <property type="entry name" value="la-related protein 1B isoform X2"/>
    <property type="match status" value="1"/>
</dbReference>
<protein>
    <submittedName>
        <fullName evidence="5">RNA-binding protein LARP/SRO9</fullName>
    </submittedName>
</protein>
<dbReference type="GO" id="GO:0003723">
    <property type="term" value="F:RNA binding"/>
    <property type="evidence" value="ECO:0007669"/>
    <property type="project" value="UniProtKB-UniRule"/>
</dbReference>
<dbReference type="PANTHER" id="PTHR22792:SF132">
    <property type="entry name" value="LA-RELATED PROTEIN 1"/>
    <property type="match status" value="1"/>
</dbReference>
<reference evidence="6" key="1">
    <citation type="journal article" date="2018" name="Gigascience">
        <title>Genome assembly of the Pink Ipe (Handroanthus impetiginosus, Bignoniaceae), a highly valued, ecologically keystone Neotropical timber forest tree.</title>
        <authorList>
            <person name="Silva-Junior O.B."/>
            <person name="Grattapaglia D."/>
            <person name="Novaes E."/>
            <person name="Collevatti R.G."/>
        </authorList>
    </citation>
    <scope>NUCLEOTIDE SEQUENCE [LARGE SCALE GENOMIC DNA]</scope>
    <source>
        <strain evidence="6">cv. UFG-1</strain>
    </source>
</reference>
<feature type="compositionally biased region" description="Polar residues" evidence="3">
    <location>
        <begin position="1"/>
        <end position="11"/>
    </location>
</feature>
<dbReference type="InterPro" id="IPR036388">
    <property type="entry name" value="WH-like_DNA-bd_sf"/>
</dbReference>
<keyword evidence="6" id="KW-1185">Reference proteome</keyword>
<gene>
    <name evidence="5" type="ORF">CDL12_17911</name>
</gene>
<dbReference type="AlphaFoldDB" id="A0A2G9GW39"/>